<protein>
    <recommendedName>
        <fullName evidence="4">Probable multidrug resistance protein NorM</fullName>
    </recommendedName>
    <alternativeName>
        <fullName evidence="12">Multidrug-efflux transporter</fullName>
    </alternativeName>
</protein>
<dbReference type="PANTHER" id="PTHR43298:SF2">
    <property type="entry name" value="FMN_FAD EXPORTER YEEO-RELATED"/>
    <property type="match status" value="1"/>
</dbReference>
<evidence type="ECO:0000256" key="10">
    <source>
        <dbReference type="ARBA" id="ARBA00023065"/>
    </source>
</evidence>
<dbReference type="GO" id="GO:0006811">
    <property type="term" value="P:monoatomic ion transport"/>
    <property type="evidence" value="ECO:0007669"/>
    <property type="project" value="UniProtKB-KW"/>
</dbReference>
<dbReference type="Proteomes" id="UP000012589">
    <property type="component" value="Unassembled WGS sequence"/>
</dbReference>
<dbReference type="PIRSF" id="PIRSF006603">
    <property type="entry name" value="DinF"/>
    <property type="match status" value="1"/>
</dbReference>
<dbReference type="CDD" id="cd13137">
    <property type="entry name" value="MATE_NorM_like"/>
    <property type="match status" value="1"/>
</dbReference>
<keyword evidence="7" id="KW-1003">Cell membrane</keyword>
<dbReference type="EMBL" id="AQFT01000132">
    <property type="protein sequence ID" value="EMZ21500.1"/>
    <property type="molecule type" value="Genomic_DNA"/>
</dbReference>
<dbReference type="eggNOG" id="COG0534">
    <property type="taxonomic scope" value="Bacteria"/>
</dbReference>
<feature type="transmembrane region" description="Helical" evidence="13">
    <location>
        <begin position="416"/>
        <end position="437"/>
    </location>
</feature>
<feature type="transmembrane region" description="Helical" evidence="13">
    <location>
        <begin position="320"/>
        <end position="346"/>
    </location>
</feature>
<feature type="transmembrane region" description="Helical" evidence="13">
    <location>
        <begin position="389"/>
        <end position="410"/>
    </location>
</feature>
<name>N2A609_9FIRM</name>
<keyword evidence="9 13" id="KW-1133">Transmembrane helix</keyword>
<dbReference type="GO" id="GO:0015297">
    <property type="term" value="F:antiporter activity"/>
    <property type="evidence" value="ECO:0007669"/>
    <property type="project" value="UniProtKB-KW"/>
</dbReference>
<evidence type="ECO:0000256" key="13">
    <source>
        <dbReference type="SAM" id="Phobius"/>
    </source>
</evidence>
<accession>N2A609</accession>
<dbReference type="GO" id="GO:0042910">
    <property type="term" value="F:xenobiotic transmembrane transporter activity"/>
    <property type="evidence" value="ECO:0007669"/>
    <property type="project" value="InterPro"/>
</dbReference>
<evidence type="ECO:0000256" key="4">
    <source>
        <dbReference type="ARBA" id="ARBA00020268"/>
    </source>
</evidence>
<feature type="transmembrane region" description="Helical" evidence="13">
    <location>
        <begin position="61"/>
        <end position="82"/>
    </location>
</feature>
<evidence type="ECO:0000256" key="2">
    <source>
        <dbReference type="ARBA" id="ARBA00004651"/>
    </source>
</evidence>
<dbReference type="Pfam" id="PF01554">
    <property type="entry name" value="MatE"/>
    <property type="match status" value="2"/>
</dbReference>
<dbReference type="PATRIC" id="fig|1235802.3.peg.4789"/>
<keyword evidence="6" id="KW-0050">Antiport</keyword>
<evidence type="ECO:0000256" key="3">
    <source>
        <dbReference type="ARBA" id="ARBA00010199"/>
    </source>
</evidence>
<evidence type="ECO:0000256" key="7">
    <source>
        <dbReference type="ARBA" id="ARBA00022475"/>
    </source>
</evidence>
<evidence type="ECO:0000256" key="5">
    <source>
        <dbReference type="ARBA" id="ARBA00022448"/>
    </source>
</evidence>
<proteinExistence type="inferred from homology"/>
<keyword evidence="5" id="KW-0813">Transport</keyword>
<evidence type="ECO:0000256" key="12">
    <source>
        <dbReference type="ARBA" id="ARBA00031636"/>
    </source>
</evidence>
<dbReference type="STRING" id="1235802.C823_04499"/>
<feature type="transmembrane region" description="Helical" evidence="13">
    <location>
        <begin position="94"/>
        <end position="114"/>
    </location>
</feature>
<dbReference type="AlphaFoldDB" id="N2A609"/>
<evidence type="ECO:0000256" key="11">
    <source>
        <dbReference type="ARBA" id="ARBA00023136"/>
    </source>
</evidence>
<comment type="subcellular location">
    <subcellularLocation>
        <location evidence="2">Cell membrane</location>
        <topology evidence="2">Multi-pass membrane protein</topology>
    </subcellularLocation>
</comment>
<dbReference type="InterPro" id="IPR050222">
    <property type="entry name" value="MATE_MdtK"/>
</dbReference>
<dbReference type="HOGENOM" id="CLU_012893_5_3_9"/>
<dbReference type="GO" id="GO:0005886">
    <property type="term" value="C:plasma membrane"/>
    <property type="evidence" value="ECO:0007669"/>
    <property type="project" value="UniProtKB-SubCell"/>
</dbReference>
<evidence type="ECO:0000313" key="14">
    <source>
        <dbReference type="EMBL" id="EMZ21500.1"/>
    </source>
</evidence>
<dbReference type="PANTHER" id="PTHR43298">
    <property type="entry name" value="MULTIDRUG RESISTANCE PROTEIN NORM-RELATED"/>
    <property type="match status" value="1"/>
</dbReference>
<evidence type="ECO:0000256" key="9">
    <source>
        <dbReference type="ARBA" id="ARBA00022989"/>
    </source>
</evidence>
<evidence type="ECO:0000256" key="1">
    <source>
        <dbReference type="ARBA" id="ARBA00003408"/>
    </source>
</evidence>
<evidence type="ECO:0000256" key="8">
    <source>
        <dbReference type="ARBA" id="ARBA00022692"/>
    </source>
</evidence>
<sequence length="450" mass="49006">MEQEVHKEIFYTRQQLARLIWPLLLEQFLAVTMGLADTFMVSGISEAAVSSVSLVDTLNVLVFQILSALASGGAVVVSQYMGQKNIRRMKKCSAQLYSVLLIGTTVIMLIAAVGNRRILRFVFGSIDSHVMEYAQIYFLISAVSYPFMGAYSAGAALFRAQGNSKVSMKASLVMNVINIVGNALLIYGFRMGVLGAAVATLAGRVFSAVWVTMQQQKADNPFRIDQISDLNPERDQIRPILVIGIPSGLENGMFQIGKLCVSSLTATLGTSAIAANAVANTVATVANIPGNTIGLAVIPVIGRCLGAGDKEQANRYARQLMMLAAVGLAGMNIAVYATIPAVAAAYHLTYAAKEMCIAVIRLFCIFSIFFWALSFTLPQILRSGGDAKFTMSVSILSMWIFRVVLSYLFVLKMDMGLMGVWLGMCIDWICRSIFFGIRFRGGKWMEHKVI</sequence>
<keyword evidence="10" id="KW-0406">Ion transport</keyword>
<evidence type="ECO:0000313" key="15">
    <source>
        <dbReference type="Proteomes" id="UP000012589"/>
    </source>
</evidence>
<reference evidence="14 15" key="1">
    <citation type="journal article" date="2014" name="Genome Announc.">
        <title>Draft genome sequences of the altered schaedler flora, a defined bacterial community from gnotobiotic mice.</title>
        <authorList>
            <person name="Wannemuehler M.J."/>
            <person name="Overstreet A.M."/>
            <person name="Ward D.V."/>
            <person name="Phillips G.J."/>
        </authorList>
    </citation>
    <scope>NUCLEOTIDE SEQUENCE [LARGE SCALE GENOMIC DNA]</scope>
    <source>
        <strain evidence="14 15">ASF492</strain>
    </source>
</reference>
<feature type="transmembrane region" description="Helical" evidence="13">
    <location>
        <begin position="20"/>
        <end position="41"/>
    </location>
</feature>
<gene>
    <name evidence="14" type="ORF">C823_04499</name>
</gene>
<keyword evidence="11 13" id="KW-0472">Membrane</keyword>
<keyword evidence="15" id="KW-1185">Reference proteome</keyword>
<dbReference type="InterPro" id="IPR002528">
    <property type="entry name" value="MATE_fam"/>
</dbReference>
<dbReference type="NCBIfam" id="TIGR00797">
    <property type="entry name" value="matE"/>
    <property type="match status" value="1"/>
</dbReference>
<feature type="transmembrane region" description="Helical" evidence="13">
    <location>
        <begin position="170"/>
        <end position="187"/>
    </location>
</feature>
<comment type="caution">
    <text evidence="14">The sequence shown here is derived from an EMBL/GenBank/DDBJ whole genome shotgun (WGS) entry which is preliminary data.</text>
</comment>
<keyword evidence="8 13" id="KW-0812">Transmembrane</keyword>
<dbReference type="OrthoDB" id="62420at2"/>
<feature type="transmembrane region" description="Helical" evidence="13">
    <location>
        <begin position="134"/>
        <end position="158"/>
    </location>
</feature>
<comment type="function">
    <text evidence="1">Multidrug efflux pump.</text>
</comment>
<comment type="similarity">
    <text evidence="3">Belongs to the multi antimicrobial extrusion (MATE) (TC 2.A.66.1) family.</text>
</comment>
<organism evidence="14 15">
    <name type="scientific">Eubacterium plexicaudatum ASF492</name>
    <dbReference type="NCBI Taxonomy" id="1235802"/>
    <lineage>
        <taxon>Bacteria</taxon>
        <taxon>Bacillati</taxon>
        <taxon>Bacillota</taxon>
        <taxon>Clostridia</taxon>
        <taxon>Eubacteriales</taxon>
        <taxon>Eubacteriaceae</taxon>
        <taxon>Eubacterium</taxon>
    </lineage>
</organism>
<evidence type="ECO:0000256" key="6">
    <source>
        <dbReference type="ARBA" id="ARBA00022449"/>
    </source>
</evidence>
<feature type="transmembrane region" description="Helical" evidence="13">
    <location>
        <begin position="358"/>
        <end position="377"/>
    </location>
</feature>
<dbReference type="InterPro" id="IPR048279">
    <property type="entry name" value="MdtK-like"/>
</dbReference>